<evidence type="ECO:0000313" key="3">
    <source>
        <dbReference type="Proteomes" id="UP000665561"/>
    </source>
</evidence>
<dbReference type="SUPFAM" id="SSF56300">
    <property type="entry name" value="Metallo-dependent phosphatases"/>
    <property type="match status" value="1"/>
</dbReference>
<proteinExistence type="predicted"/>
<organism evidence="2 3">
    <name type="scientific">Paenibacillus glycinis</name>
    <dbReference type="NCBI Taxonomy" id="2697035"/>
    <lineage>
        <taxon>Bacteria</taxon>
        <taxon>Bacillati</taxon>
        <taxon>Bacillota</taxon>
        <taxon>Bacilli</taxon>
        <taxon>Bacillales</taxon>
        <taxon>Paenibacillaceae</taxon>
        <taxon>Paenibacillus</taxon>
    </lineage>
</organism>
<dbReference type="InterPro" id="IPR029052">
    <property type="entry name" value="Metallo-depent_PP-like"/>
</dbReference>
<comment type="caution">
    <text evidence="2">The sequence shown here is derived from an EMBL/GenBank/DDBJ whole genome shotgun (WGS) entry which is preliminary data.</text>
</comment>
<dbReference type="Gene3D" id="3.60.21.10">
    <property type="match status" value="1"/>
</dbReference>
<sequence>MAFIWILVVIAALGIVALAYMVRLSYQYRLDQQVAAFDRLPQAFDGTALMFISDIHRRIIPIELIDAFMASGGADLVLIGGDLREKSVPAARIRENIRRLSRIAPIYMVHGNHDYDEEMRSYEVLLAEEKVRLLMNESVILEKKDGSRIRLAGVDDPRTDHEDPELALADMEDGRGKLFTILMAHDPIIAKRLKGDECVDLILSGHTHGGQVALPLAGPLWRGSDDSGYWRGWFDLPVQGIGVPKTRMFVSCGFGTSRLPIRLMTEPQLHRIILRTSAANPNQARS</sequence>
<dbReference type="EMBL" id="JAAAMV010000001">
    <property type="protein sequence ID" value="NBD22616.1"/>
    <property type="molecule type" value="Genomic_DNA"/>
</dbReference>
<protein>
    <submittedName>
        <fullName evidence="2">Metallophosphoesterase</fullName>
    </submittedName>
</protein>
<accession>A0ABW9XJA9</accession>
<dbReference type="RefSeq" id="WP_161740611.1">
    <property type="nucleotide sequence ID" value="NZ_JAAAMV010000001.1"/>
</dbReference>
<dbReference type="InterPro" id="IPR004843">
    <property type="entry name" value="Calcineurin-like_PHP"/>
</dbReference>
<feature type="domain" description="Calcineurin-like phosphoesterase" evidence="1">
    <location>
        <begin position="50"/>
        <end position="209"/>
    </location>
</feature>
<evidence type="ECO:0000313" key="2">
    <source>
        <dbReference type="EMBL" id="NBD22616.1"/>
    </source>
</evidence>
<dbReference type="PANTHER" id="PTHR31302:SF32">
    <property type="entry name" value="PHOSPHOESTERASE"/>
    <property type="match status" value="1"/>
</dbReference>
<dbReference type="PANTHER" id="PTHR31302">
    <property type="entry name" value="TRANSMEMBRANE PROTEIN WITH METALLOPHOSPHOESTERASE DOMAIN-RELATED"/>
    <property type="match status" value="1"/>
</dbReference>
<dbReference type="Proteomes" id="UP000665561">
    <property type="component" value="Unassembled WGS sequence"/>
</dbReference>
<keyword evidence="3" id="KW-1185">Reference proteome</keyword>
<name>A0ABW9XJA9_9BACL</name>
<dbReference type="InterPro" id="IPR051158">
    <property type="entry name" value="Metallophosphoesterase_sf"/>
</dbReference>
<gene>
    <name evidence="2" type="ORF">GT019_01885</name>
</gene>
<dbReference type="Pfam" id="PF00149">
    <property type="entry name" value="Metallophos"/>
    <property type="match status" value="1"/>
</dbReference>
<reference evidence="2 3" key="1">
    <citation type="submission" date="2020-01" db="EMBL/GenBank/DDBJ databases">
        <title>Paenibacillus soybeanensis sp. nov. isolated from the nodules of soybean (Glycine max(L.) Merr).</title>
        <authorList>
            <person name="Wang H."/>
        </authorList>
    </citation>
    <scope>NUCLEOTIDE SEQUENCE [LARGE SCALE GENOMIC DNA]</scope>
    <source>
        <strain evidence="2 3">T1</strain>
    </source>
</reference>
<evidence type="ECO:0000259" key="1">
    <source>
        <dbReference type="Pfam" id="PF00149"/>
    </source>
</evidence>